<name>A0A9K3D5P6_9EUKA</name>
<reference evidence="1 2" key="1">
    <citation type="journal article" date="2018" name="PLoS ONE">
        <title>The draft genome of Kipferlia bialata reveals reductive genome evolution in fornicate parasites.</title>
        <authorList>
            <person name="Tanifuji G."/>
            <person name="Takabayashi S."/>
            <person name="Kume K."/>
            <person name="Takagi M."/>
            <person name="Nakayama T."/>
            <person name="Kamikawa R."/>
            <person name="Inagaki Y."/>
            <person name="Hashimoto T."/>
        </authorList>
    </citation>
    <scope>NUCLEOTIDE SEQUENCE [LARGE SCALE GENOMIC DNA]</scope>
    <source>
        <strain evidence="1">NY0173</strain>
    </source>
</reference>
<evidence type="ECO:0000313" key="1">
    <source>
        <dbReference type="EMBL" id="GIQ88581.1"/>
    </source>
</evidence>
<organism evidence="1 2">
    <name type="scientific">Kipferlia bialata</name>
    <dbReference type="NCBI Taxonomy" id="797122"/>
    <lineage>
        <taxon>Eukaryota</taxon>
        <taxon>Metamonada</taxon>
        <taxon>Carpediemonas-like organisms</taxon>
        <taxon>Kipferlia</taxon>
    </lineage>
</organism>
<dbReference type="EMBL" id="BDIP01004198">
    <property type="protein sequence ID" value="GIQ88581.1"/>
    <property type="molecule type" value="Genomic_DNA"/>
</dbReference>
<sequence>MLPHPESKLILGWRVEGEPIDILLEGTGYDIYDLGHPEIMEELWEGDVMPRGVYIVLSGSEPDNHSYWVSILPDTMHSVHVVTPGDRVVSLLSDASLVTNAKALAMELGADDTPISVIASRYAS</sequence>
<evidence type="ECO:0000313" key="2">
    <source>
        <dbReference type="Proteomes" id="UP000265618"/>
    </source>
</evidence>
<accession>A0A9K3D5P6</accession>
<proteinExistence type="predicted"/>
<protein>
    <submittedName>
        <fullName evidence="1">Uncharacterized protein</fullName>
    </submittedName>
</protein>
<keyword evidence="2" id="KW-1185">Reference proteome</keyword>
<gene>
    <name evidence="1" type="ORF">KIPB_010862</name>
</gene>
<dbReference type="AlphaFoldDB" id="A0A9K3D5P6"/>
<comment type="caution">
    <text evidence="1">The sequence shown here is derived from an EMBL/GenBank/DDBJ whole genome shotgun (WGS) entry which is preliminary data.</text>
</comment>
<dbReference type="Proteomes" id="UP000265618">
    <property type="component" value="Unassembled WGS sequence"/>
</dbReference>